<dbReference type="EMBL" id="JANPWB010000011">
    <property type="protein sequence ID" value="KAJ1131267.1"/>
    <property type="molecule type" value="Genomic_DNA"/>
</dbReference>
<dbReference type="AlphaFoldDB" id="A0AAV7PVP5"/>
<gene>
    <name evidence="1" type="ORF">NDU88_009606</name>
</gene>
<dbReference type="Proteomes" id="UP001066276">
    <property type="component" value="Chromosome 7"/>
</dbReference>
<proteinExistence type="predicted"/>
<evidence type="ECO:0000313" key="1">
    <source>
        <dbReference type="EMBL" id="KAJ1131267.1"/>
    </source>
</evidence>
<keyword evidence="2" id="KW-1185">Reference proteome</keyword>
<sequence length="66" mass="6954">MRGAACAPGGLPSCPCLLGWLECFPWHMASAVRGTEQGWGPWRSADFDRRAGGGSGLIEVIPSAHD</sequence>
<evidence type="ECO:0000313" key="2">
    <source>
        <dbReference type="Proteomes" id="UP001066276"/>
    </source>
</evidence>
<accession>A0AAV7PVP5</accession>
<name>A0AAV7PVP5_PLEWA</name>
<reference evidence="1" key="1">
    <citation type="journal article" date="2022" name="bioRxiv">
        <title>Sequencing and chromosome-scale assembly of the giantPleurodeles waltlgenome.</title>
        <authorList>
            <person name="Brown T."/>
            <person name="Elewa A."/>
            <person name="Iarovenko S."/>
            <person name="Subramanian E."/>
            <person name="Araus A.J."/>
            <person name="Petzold A."/>
            <person name="Susuki M."/>
            <person name="Suzuki K.-i.T."/>
            <person name="Hayashi T."/>
            <person name="Toyoda A."/>
            <person name="Oliveira C."/>
            <person name="Osipova E."/>
            <person name="Leigh N.D."/>
            <person name="Simon A."/>
            <person name="Yun M.H."/>
        </authorList>
    </citation>
    <scope>NUCLEOTIDE SEQUENCE</scope>
    <source>
        <strain evidence="1">20211129_DDA</strain>
        <tissue evidence="1">Liver</tissue>
    </source>
</reference>
<protein>
    <submittedName>
        <fullName evidence="1">Uncharacterized protein</fullName>
    </submittedName>
</protein>
<organism evidence="1 2">
    <name type="scientific">Pleurodeles waltl</name>
    <name type="common">Iberian ribbed newt</name>
    <dbReference type="NCBI Taxonomy" id="8319"/>
    <lineage>
        <taxon>Eukaryota</taxon>
        <taxon>Metazoa</taxon>
        <taxon>Chordata</taxon>
        <taxon>Craniata</taxon>
        <taxon>Vertebrata</taxon>
        <taxon>Euteleostomi</taxon>
        <taxon>Amphibia</taxon>
        <taxon>Batrachia</taxon>
        <taxon>Caudata</taxon>
        <taxon>Salamandroidea</taxon>
        <taxon>Salamandridae</taxon>
        <taxon>Pleurodelinae</taxon>
        <taxon>Pleurodeles</taxon>
    </lineage>
</organism>
<comment type="caution">
    <text evidence="1">The sequence shown here is derived from an EMBL/GenBank/DDBJ whole genome shotgun (WGS) entry which is preliminary data.</text>
</comment>